<dbReference type="OrthoDB" id="2088193at2"/>
<dbReference type="STRING" id="656914.SAMN00017405_0379"/>
<name>A0A1W1VQX5_DESTI</name>
<proteinExistence type="predicted"/>
<dbReference type="AlphaFoldDB" id="A0A1W1VQX5"/>
<evidence type="ECO:0000313" key="2">
    <source>
        <dbReference type="Proteomes" id="UP000192731"/>
    </source>
</evidence>
<dbReference type="Pfam" id="PF10934">
    <property type="entry name" value="Sheath_initiator"/>
    <property type="match status" value="1"/>
</dbReference>
<protein>
    <recommendedName>
        <fullName evidence="3">DUF2634 domain-containing protein</fullName>
    </recommendedName>
</protein>
<sequence length="119" mass="13690">MKTFKIKNGDIVFDGKDIVLVEGIEEEKQSIERLLSTNIGEWFLNIDFGLDYKVLQGKQIDKERIRMAIVKALSQEDRIEKVEKVEISFDNARRYLKVSFILLMKTGNTINGNEVIPIG</sequence>
<organism evidence="1 2">
    <name type="scientific">Desulfonispora thiosulfatigenes DSM 11270</name>
    <dbReference type="NCBI Taxonomy" id="656914"/>
    <lineage>
        <taxon>Bacteria</taxon>
        <taxon>Bacillati</taxon>
        <taxon>Bacillota</taxon>
        <taxon>Clostridia</taxon>
        <taxon>Eubacteriales</taxon>
        <taxon>Peptococcaceae</taxon>
        <taxon>Desulfonispora</taxon>
    </lineage>
</organism>
<reference evidence="1 2" key="1">
    <citation type="submission" date="2017-04" db="EMBL/GenBank/DDBJ databases">
        <authorList>
            <person name="Afonso C.L."/>
            <person name="Miller P.J."/>
            <person name="Scott M.A."/>
            <person name="Spackman E."/>
            <person name="Goraichik I."/>
            <person name="Dimitrov K.M."/>
            <person name="Suarez D.L."/>
            <person name="Swayne D.E."/>
        </authorList>
    </citation>
    <scope>NUCLEOTIDE SEQUENCE [LARGE SCALE GENOMIC DNA]</scope>
    <source>
        <strain evidence="1 2">DSM 11270</strain>
    </source>
</reference>
<evidence type="ECO:0008006" key="3">
    <source>
        <dbReference type="Google" id="ProtNLM"/>
    </source>
</evidence>
<accession>A0A1W1VQX5</accession>
<dbReference type="Gene3D" id="3.10.450.40">
    <property type="match status" value="1"/>
</dbReference>
<dbReference type="InterPro" id="IPR020288">
    <property type="entry name" value="Sheath_initiator"/>
</dbReference>
<dbReference type="EMBL" id="FWWT01000022">
    <property type="protein sequence ID" value="SMB95324.1"/>
    <property type="molecule type" value="Genomic_DNA"/>
</dbReference>
<dbReference type="SUPFAM" id="SSF160719">
    <property type="entry name" value="gpW/gp25-like"/>
    <property type="match status" value="1"/>
</dbReference>
<dbReference type="Proteomes" id="UP000192731">
    <property type="component" value="Unassembled WGS sequence"/>
</dbReference>
<keyword evidence="2" id="KW-1185">Reference proteome</keyword>
<dbReference type="RefSeq" id="WP_084054178.1">
    <property type="nucleotide sequence ID" value="NZ_FWWT01000022.1"/>
</dbReference>
<evidence type="ECO:0000313" key="1">
    <source>
        <dbReference type="EMBL" id="SMB95324.1"/>
    </source>
</evidence>
<gene>
    <name evidence="1" type="ORF">SAMN00017405_0379</name>
</gene>